<name>A0ABP9J5N6_9ACTN</name>
<evidence type="ECO:0000256" key="1">
    <source>
        <dbReference type="SAM" id="MobiDB-lite"/>
    </source>
</evidence>
<evidence type="ECO:0000313" key="3">
    <source>
        <dbReference type="Proteomes" id="UP001501759"/>
    </source>
</evidence>
<evidence type="ECO:0000313" key="2">
    <source>
        <dbReference type="EMBL" id="GAA5021439.1"/>
    </source>
</evidence>
<gene>
    <name evidence="2" type="ORF">GCM10023335_52360</name>
</gene>
<organism evidence="2 3">
    <name type="scientific">Streptomyces siamensis</name>
    <dbReference type="NCBI Taxonomy" id="1274986"/>
    <lineage>
        <taxon>Bacteria</taxon>
        <taxon>Bacillati</taxon>
        <taxon>Actinomycetota</taxon>
        <taxon>Actinomycetes</taxon>
        <taxon>Kitasatosporales</taxon>
        <taxon>Streptomycetaceae</taxon>
        <taxon>Streptomyces</taxon>
    </lineage>
</organism>
<dbReference type="Proteomes" id="UP001501759">
    <property type="component" value="Unassembled WGS sequence"/>
</dbReference>
<evidence type="ECO:0008006" key="4">
    <source>
        <dbReference type="Google" id="ProtNLM"/>
    </source>
</evidence>
<sequence>MQRQEVAVKREPGCCRTRSAADRGHSPVNSADRRETAALGRGTPQGAFNTTNAVLAALSVTASVLILFAGKAGAGRTAVTD</sequence>
<reference evidence="3" key="1">
    <citation type="journal article" date="2019" name="Int. J. Syst. Evol. Microbiol.">
        <title>The Global Catalogue of Microorganisms (GCM) 10K type strain sequencing project: providing services to taxonomists for standard genome sequencing and annotation.</title>
        <authorList>
            <consortium name="The Broad Institute Genomics Platform"/>
            <consortium name="The Broad Institute Genome Sequencing Center for Infectious Disease"/>
            <person name="Wu L."/>
            <person name="Ma J."/>
        </authorList>
    </citation>
    <scope>NUCLEOTIDE SEQUENCE [LARGE SCALE GENOMIC DNA]</scope>
    <source>
        <strain evidence="3">JCM 18409</strain>
    </source>
</reference>
<feature type="compositionally biased region" description="Basic and acidic residues" evidence="1">
    <location>
        <begin position="17"/>
        <end position="36"/>
    </location>
</feature>
<proteinExistence type="predicted"/>
<comment type="caution">
    <text evidence="2">The sequence shown here is derived from an EMBL/GenBank/DDBJ whole genome shotgun (WGS) entry which is preliminary data.</text>
</comment>
<accession>A0ABP9J5N6</accession>
<feature type="region of interest" description="Disordered" evidence="1">
    <location>
        <begin position="17"/>
        <end position="45"/>
    </location>
</feature>
<keyword evidence="3" id="KW-1185">Reference proteome</keyword>
<dbReference type="EMBL" id="BAABKB010000021">
    <property type="protein sequence ID" value="GAA5021439.1"/>
    <property type="molecule type" value="Genomic_DNA"/>
</dbReference>
<protein>
    <recommendedName>
        <fullName evidence="4">MFS transporter</fullName>
    </recommendedName>
</protein>